<keyword evidence="4 5" id="KW-0472">Membrane</keyword>
<dbReference type="EMBL" id="VFPT01000005">
    <property type="protein sequence ID" value="TQM89779.1"/>
    <property type="molecule type" value="Genomic_DNA"/>
</dbReference>
<keyword evidence="8" id="KW-1185">Reference proteome</keyword>
<feature type="transmembrane region" description="Helical" evidence="5">
    <location>
        <begin position="130"/>
        <end position="149"/>
    </location>
</feature>
<name>A0A543K3Y4_9RHOB</name>
<dbReference type="PANTHER" id="PTHR43229:SF2">
    <property type="entry name" value="NODULATION PROTEIN J"/>
    <property type="match status" value="1"/>
</dbReference>
<proteinExistence type="predicted"/>
<dbReference type="GO" id="GO:0140359">
    <property type="term" value="F:ABC-type transporter activity"/>
    <property type="evidence" value="ECO:0007669"/>
    <property type="project" value="InterPro"/>
</dbReference>
<dbReference type="InterPro" id="IPR051784">
    <property type="entry name" value="Nod_factor_ABC_transporter"/>
</dbReference>
<comment type="caution">
    <text evidence="7">The sequence shown here is derived from an EMBL/GenBank/DDBJ whole genome shotgun (WGS) entry which is preliminary data.</text>
</comment>
<dbReference type="GO" id="GO:0016020">
    <property type="term" value="C:membrane"/>
    <property type="evidence" value="ECO:0007669"/>
    <property type="project" value="UniProtKB-SubCell"/>
</dbReference>
<dbReference type="PANTHER" id="PTHR43229">
    <property type="entry name" value="NODULATION PROTEIN J"/>
    <property type="match status" value="1"/>
</dbReference>
<evidence type="ECO:0000259" key="6">
    <source>
        <dbReference type="Pfam" id="PF01061"/>
    </source>
</evidence>
<feature type="transmembrane region" description="Helical" evidence="5">
    <location>
        <begin position="96"/>
        <end position="118"/>
    </location>
</feature>
<keyword evidence="3 5" id="KW-1133">Transmembrane helix</keyword>
<evidence type="ECO:0000313" key="8">
    <source>
        <dbReference type="Proteomes" id="UP000320582"/>
    </source>
</evidence>
<feature type="transmembrane region" description="Helical" evidence="5">
    <location>
        <begin position="51"/>
        <end position="75"/>
    </location>
</feature>
<sequence>MTFRQLFAELRVSFLILARQPGFWVPTVLFPAMLYSFFGAGLAGAGPAAGYAMASFAVYAVLGVGFYQFGVTVAQDRADPFIRWQRLLPGSALAPWVARVIVGMGFSALAMALVLALGKMLGGVVLADSAAWYRLTATTLAAALPATLMGTALGSLASSRAAVPLANLVFLPLAYLGGLWMPPQLLPEAVGTISVWTPTRAMAELAWAALDGRALPQRYMFLLAGWTAFAVAITWWAQTRHRKTASG</sequence>
<dbReference type="OrthoDB" id="9786643at2"/>
<dbReference type="AlphaFoldDB" id="A0A543K3Y4"/>
<evidence type="ECO:0000256" key="2">
    <source>
        <dbReference type="ARBA" id="ARBA00022692"/>
    </source>
</evidence>
<dbReference type="RefSeq" id="WP_142085839.1">
    <property type="nucleotide sequence ID" value="NZ_VFPT01000005.1"/>
</dbReference>
<gene>
    <name evidence="7" type="ORF">BD293_4462</name>
</gene>
<evidence type="ECO:0000256" key="5">
    <source>
        <dbReference type="SAM" id="Phobius"/>
    </source>
</evidence>
<dbReference type="Pfam" id="PF01061">
    <property type="entry name" value="ABC2_membrane"/>
    <property type="match status" value="1"/>
</dbReference>
<dbReference type="Proteomes" id="UP000320582">
    <property type="component" value="Unassembled WGS sequence"/>
</dbReference>
<feature type="transmembrane region" description="Helical" evidence="5">
    <location>
        <begin position="161"/>
        <end position="181"/>
    </location>
</feature>
<evidence type="ECO:0000256" key="4">
    <source>
        <dbReference type="ARBA" id="ARBA00023136"/>
    </source>
</evidence>
<feature type="transmembrane region" description="Helical" evidence="5">
    <location>
        <begin position="219"/>
        <end position="237"/>
    </location>
</feature>
<evidence type="ECO:0000256" key="3">
    <source>
        <dbReference type="ARBA" id="ARBA00022989"/>
    </source>
</evidence>
<evidence type="ECO:0000313" key="7">
    <source>
        <dbReference type="EMBL" id="TQM89779.1"/>
    </source>
</evidence>
<feature type="transmembrane region" description="Helical" evidence="5">
    <location>
        <begin position="21"/>
        <end position="45"/>
    </location>
</feature>
<protein>
    <submittedName>
        <fullName evidence="7">ABC-2 type transport system permease protein</fullName>
    </submittedName>
</protein>
<keyword evidence="2 5" id="KW-0812">Transmembrane</keyword>
<reference evidence="7 8" key="1">
    <citation type="submission" date="2019-06" db="EMBL/GenBank/DDBJ databases">
        <title>Genomic Encyclopedia of Archaeal and Bacterial Type Strains, Phase II (KMG-II): from individual species to whole genera.</title>
        <authorList>
            <person name="Goeker M."/>
        </authorList>
    </citation>
    <scope>NUCLEOTIDE SEQUENCE [LARGE SCALE GENOMIC DNA]</scope>
    <source>
        <strain evidence="7 8">DSM 18423</strain>
    </source>
</reference>
<organism evidence="7 8">
    <name type="scientific">Roseinatronobacter monicus</name>
    <dbReference type="NCBI Taxonomy" id="393481"/>
    <lineage>
        <taxon>Bacteria</taxon>
        <taxon>Pseudomonadati</taxon>
        <taxon>Pseudomonadota</taxon>
        <taxon>Alphaproteobacteria</taxon>
        <taxon>Rhodobacterales</taxon>
        <taxon>Paracoccaceae</taxon>
        <taxon>Roseinatronobacter</taxon>
    </lineage>
</organism>
<comment type="subcellular location">
    <subcellularLocation>
        <location evidence="1">Membrane</location>
        <topology evidence="1">Multi-pass membrane protein</topology>
    </subcellularLocation>
</comment>
<feature type="domain" description="ABC-2 type transporter transmembrane" evidence="6">
    <location>
        <begin position="5"/>
        <end position="205"/>
    </location>
</feature>
<dbReference type="InterPro" id="IPR013525">
    <property type="entry name" value="ABC2_TM"/>
</dbReference>
<accession>A0A543K3Y4</accession>
<evidence type="ECO:0000256" key="1">
    <source>
        <dbReference type="ARBA" id="ARBA00004141"/>
    </source>
</evidence>